<evidence type="ECO:0000256" key="1">
    <source>
        <dbReference type="SAM" id="SignalP"/>
    </source>
</evidence>
<dbReference type="RefSeq" id="WP_090104395.1">
    <property type="nucleotide sequence ID" value="NZ_FNIX01000025.1"/>
</dbReference>
<dbReference type="Proteomes" id="UP000199691">
    <property type="component" value="Unassembled WGS sequence"/>
</dbReference>
<dbReference type="AlphaFoldDB" id="A0A1H0WX11"/>
<accession>A0A1H0WX11</accession>
<keyword evidence="1" id="KW-0732">Signal</keyword>
<organism evidence="2 3">
    <name type="scientific">Lentzea jiangxiensis</name>
    <dbReference type="NCBI Taxonomy" id="641025"/>
    <lineage>
        <taxon>Bacteria</taxon>
        <taxon>Bacillati</taxon>
        <taxon>Actinomycetota</taxon>
        <taxon>Actinomycetes</taxon>
        <taxon>Pseudonocardiales</taxon>
        <taxon>Pseudonocardiaceae</taxon>
        <taxon>Lentzea</taxon>
    </lineage>
</organism>
<dbReference type="Gene3D" id="2.60.20.30">
    <property type="match status" value="1"/>
</dbReference>
<protein>
    <recommendedName>
        <fullName evidence="4">Beta/Gamma crystallin</fullName>
    </recommendedName>
</protein>
<keyword evidence="3" id="KW-1185">Reference proteome</keyword>
<feature type="signal peptide" evidence="1">
    <location>
        <begin position="1"/>
        <end position="26"/>
    </location>
</feature>
<sequence length="119" mass="13134">MKLRLSILSLLAVVVSLLGFAGPAAAVTPIRDQQMCNARTDFTAFFRNHDAKDKYCFNNSGPTTIFLNIERVTWFNAGANSGSFEFWDSADGRTKSYSFDKGNQTGCTYCTILSLTLDP</sequence>
<name>A0A1H0WX11_9PSEU</name>
<reference evidence="3" key="1">
    <citation type="submission" date="2016-10" db="EMBL/GenBank/DDBJ databases">
        <authorList>
            <person name="Varghese N."/>
            <person name="Submissions S."/>
        </authorList>
    </citation>
    <scope>NUCLEOTIDE SEQUENCE [LARGE SCALE GENOMIC DNA]</scope>
    <source>
        <strain evidence="3">CGMCC 4.6609</strain>
    </source>
</reference>
<proteinExistence type="predicted"/>
<gene>
    <name evidence="2" type="ORF">SAMN05421507_12519</name>
</gene>
<evidence type="ECO:0000313" key="2">
    <source>
        <dbReference type="EMBL" id="SDP95304.1"/>
    </source>
</evidence>
<dbReference type="InterPro" id="IPR015791">
    <property type="entry name" value="Antimic/Inh_G_crystallin-like"/>
</dbReference>
<dbReference type="STRING" id="641025.SAMN05421507_12519"/>
<feature type="chain" id="PRO_5011713451" description="Beta/Gamma crystallin" evidence="1">
    <location>
        <begin position="27"/>
        <end position="119"/>
    </location>
</feature>
<dbReference type="EMBL" id="FNIX01000025">
    <property type="protein sequence ID" value="SDP95304.1"/>
    <property type="molecule type" value="Genomic_DNA"/>
</dbReference>
<evidence type="ECO:0008006" key="4">
    <source>
        <dbReference type="Google" id="ProtNLM"/>
    </source>
</evidence>
<evidence type="ECO:0000313" key="3">
    <source>
        <dbReference type="Proteomes" id="UP000199691"/>
    </source>
</evidence>